<name>A0AA88Z857_BURCE</name>
<dbReference type="EMBL" id="JPGD01000003">
    <property type="protein sequence ID" value="KGC06466.1"/>
    <property type="molecule type" value="Genomic_DNA"/>
</dbReference>
<evidence type="ECO:0000313" key="1">
    <source>
        <dbReference type="EMBL" id="KGC06466.1"/>
    </source>
</evidence>
<dbReference type="Proteomes" id="UP000029575">
    <property type="component" value="Unassembled WGS sequence"/>
</dbReference>
<gene>
    <name evidence="1" type="ORF">DM43_4331</name>
</gene>
<proteinExistence type="predicted"/>
<sequence>MLVQCFHYQCRRKLYSSNLCSFSIMIERLYHAIAYE</sequence>
<accession>A0AA88Z857</accession>
<reference evidence="1 2" key="1">
    <citation type="submission" date="2014-06" db="EMBL/GenBank/DDBJ databases">
        <authorList>
            <person name="Bishop-Lilly K.A."/>
            <person name="Broomall S.M."/>
            <person name="Chain P.S."/>
            <person name="Chertkov O."/>
            <person name="Coyne S.R."/>
            <person name="Daligault H.E."/>
            <person name="Davenport K.W."/>
            <person name="Erkkila T."/>
            <person name="Frey K.G."/>
            <person name="Gibbons H.S."/>
            <person name="Gu W."/>
            <person name="Jaissle J."/>
            <person name="Johnson S.L."/>
            <person name="Koroleva G.I."/>
            <person name="Ladner J.T."/>
            <person name="Lo C.-C."/>
            <person name="Minogue T.D."/>
            <person name="Munk C."/>
            <person name="Palacios G.F."/>
            <person name="Redden C.L."/>
            <person name="Rosenzweig C.N."/>
            <person name="Scholz M.B."/>
            <person name="Teshima H."/>
            <person name="Xu Y."/>
        </authorList>
    </citation>
    <scope>NUCLEOTIDE SEQUENCE [LARGE SCALE GENOMIC DNA]</scope>
    <source>
        <strain evidence="1 2">DWS 37UF10B-2</strain>
    </source>
</reference>
<organism evidence="1 2">
    <name type="scientific">Burkholderia cepacia</name>
    <name type="common">Pseudomonas cepacia</name>
    <dbReference type="NCBI Taxonomy" id="292"/>
    <lineage>
        <taxon>Bacteria</taxon>
        <taxon>Pseudomonadati</taxon>
        <taxon>Pseudomonadota</taxon>
        <taxon>Betaproteobacteria</taxon>
        <taxon>Burkholderiales</taxon>
        <taxon>Burkholderiaceae</taxon>
        <taxon>Burkholderia</taxon>
        <taxon>Burkholderia cepacia complex</taxon>
    </lineage>
</organism>
<protein>
    <submittedName>
        <fullName evidence="1">Uncharacterized protein</fullName>
    </submittedName>
</protein>
<comment type="caution">
    <text evidence="1">The sequence shown here is derived from an EMBL/GenBank/DDBJ whole genome shotgun (WGS) entry which is preliminary data.</text>
</comment>
<evidence type="ECO:0000313" key="2">
    <source>
        <dbReference type="Proteomes" id="UP000029575"/>
    </source>
</evidence>
<dbReference type="AlphaFoldDB" id="A0AA88Z857"/>